<comment type="caution">
    <text evidence="6">The sequence shown here is derived from an EMBL/GenBank/DDBJ whole genome shotgun (WGS) entry which is preliminary data.</text>
</comment>
<accession>A0A1X0W9B5</accession>
<dbReference type="InterPro" id="IPR055438">
    <property type="entry name" value="AstE_AspA_cat"/>
</dbReference>
<dbReference type="Proteomes" id="UP000192536">
    <property type="component" value="Unassembled WGS sequence"/>
</dbReference>
<feature type="domain" description="Succinylglutamate desuccinylase/Aspartoacylase catalytic" evidence="5">
    <location>
        <begin position="32"/>
        <end position="264"/>
    </location>
</feature>
<dbReference type="RefSeq" id="WP_084913313.1">
    <property type="nucleotide sequence ID" value="NZ_CP049603.1"/>
</dbReference>
<keyword evidence="3" id="KW-0378">Hydrolase</keyword>
<dbReference type="PANTHER" id="PTHR37326:SF1">
    <property type="entry name" value="BLL3975 PROTEIN"/>
    <property type="match status" value="1"/>
</dbReference>
<comment type="cofactor">
    <cofactor evidence="1">
        <name>Zn(2+)</name>
        <dbReference type="ChEBI" id="CHEBI:29105"/>
    </cofactor>
</comment>
<dbReference type="EMBL" id="MRWE01000058">
    <property type="protein sequence ID" value="ORJ23370.1"/>
    <property type="molecule type" value="Genomic_DNA"/>
</dbReference>
<dbReference type="GO" id="GO:0046872">
    <property type="term" value="F:metal ion binding"/>
    <property type="evidence" value="ECO:0007669"/>
    <property type="project" value="UniProtKB-KW"/>
</dbReference>
<keyword evidence="7" id="KW-1185">Reference proteome</keyword>
<evidence type="ECO:0000256" key="2">
    <source>
        <dbReference type="ARBA" id="ARBA00022723"/>
    </source>
</evidence>
<dbReference type="GeneID" id="93568361"/>
<proteinExistence type="predicted"/>
<evidence type="ECO:0000313" key="7">
    <source>
        <dbReference type="Proteomes" id="UP000192536"/>
    </source>
</evidence>
<dbReference type="GO" id="GO:0016788">
    <property type="term" value="F:hydrolase activity, acting on ester bonds"/>
    <property type="evidence" value="ECO:0007669"/>
    <property type="project" value="InterPro"/>
</dbReference>
<gene>
    <name evidence="6" type="ORF">BS640_21660</name>
</gene>
<evidence type="ECO:0000256" key="3">
    <source>
        <dbReference type="ARBA" id="ARBA00022801"/>
    </source>
</evidence>
<dbReference type="CDD" id="cd06250">
    <property type="entry name" value="M14_PaAOTO_like"/>
    <property type="match status" value="1"/>
</dbReference>
<evidence type="ECO:0000313" key="6">
    <source>
        <dbReference type="EMBL" id="ORJ23370.1"/>
    </source>
</evidence>
<reference evidence="6 7" key="1">
    <citation type="journal article" date="2017" name="Int. J. Syst. Evol. Microbiol.">
        <title>Rouxiella badensis sp. nov. and Rouxiella silvae sp. nov. isolated from peat bog soil in Germany and emendation of the genus description.</title>
        <authorList>
            <person name="Le Fleche-Mateos A."/>
            <person name="Kugler J.H."/>
            <person name="Hansen S.H."/>
            <person name="Syldatk C."/>
            <person name="Hausmann R."/>
            <person name="Lomprez F."/>
            <person name="Vandenbogaert M."/>
            <person name="Manuguerra J.C."/>
            <person name="Grimont P.A."/>
        </authorList>
    </citation>
    <scope>NUCLEOTIDE SEQUENCE [LARGE SCALE GENOMIC DNA]</scope>
    <source>
        <strain evidence="6 7">DSM 100043</strain>
    </source>
</reference>
<dbReference type="STRING" id="1646377.BS640_21660"/>
<dbReference type="AlphaFoldDB" id="A0A1X0W9B5"/>
<sequence length="377" mass="40592">MSITTEITPLPGMAPGTQHQLTIHKFSGGQSGRSAYIQAGVHADEHPGLLVIQHLLERLQEIEQAGDLLGEVAVCPFANPVGLGQNIFGYVTGRFNLANGENFNRNFPDITPAVEAMIAEGAASPLSSADIKRRFAEAIDAIPAHDTVATNKKLLLKEALRHDIVLDLHCDTSATLHLYATLHQQERAVLLAGCMGIETVFLEEQAGGQPFDEAFGKPWKKLTQAGLANPLDCGFSTSVELRGQADVNDEMARADAEGILQFLAREGLLRLTPPLAPLAQVETYPLEGASHLQAPAMGLLVWKKRLGDTVSLGELIAEIVPIEASLGTPRVPVYSDIDGKIIVQPLFKMVRTGQRVALLAGKTPLAHRKAGQLLQHF</sequence>
<evidence type="ECO:0000256" key="1">
    <source>
        <dbReference type="ARBA" id="ARBA00001947"/>
    </source>
</evidence>
<dbReference type="Gene3D" id="3.40.630.10">
    <property type="entry name" value="Zn peptidases"/>
    <property type="match status" value="1"/>
</dbReference>
<organism evidence="6 7">
    <name type="scientific">Rouxiella badensis</name>
    <dbReference type="NCBI Taxonomy" id="1646377"/>
    <lineage>
        <taxon>Bacteria</taxon>
        <taxon>Pseudomonadati</taxon>
        <taxon>Pseudomonadota</taxon>
        <taxon>Gammaproteobacteria</taxon>
        <taxon>Enterobacterales</taxon>
        <taxon>Yersiniaceae</taxon>
        <taxon>Rouxiella</taxon>
    </lineage>
</organism>
<protein>
    <submittedName>
        <fullName evidence="6">Succinylglutamate desuccinylase</fullName>
    </submittedName>
</protein>
<dbReference type="PANTHER" id="PTHR37326">
    <property type="entry name" value="BLL3975 PROTEIN"/>
    <property type="match status" value="1"/>
</dbReference>
<evidence type="ECO:0000256" key="4">
    <source>
        <dbReference type="ARBA" id="ARBA00022833"/>
    </source>
</evidence>
<evidence type="ECO:0000259" key="5">
    <source>
        <dbReference type="Pfam" id="PF24827"/>
    </source>
</evidence>
<dbReference type="SUPFAM" id="SSF53187">
    <property type="entry name" value="Zn-dependent exopeptidases"/>
    <property type="match status" value="1"/>
</dbReference>
<keyword evidence="4" id="KW-0862">Zinc</keyword>
<dbReference type="Pfam" id="PF24827">
    <property type="entry name" value="AstE_AspA_cat"/>
    <property type="match status" value="1"/>
</dbReference>
<name>A0A1X0W9B5_9GAMM</name>
<dbReference type="InterPro" id="IPR053138">
    <property type="entry name" value="N-alpha-Ac-DABA_deacetylase"/>
</dbReference>
<keyword evidence="2" id="KW-0479">Metal-binding</keyword>